<dbReference type="OMA" id="IACIWEE"/>
<dbReference type="EMBL" id="LK032184">
    <property type="protein sequence ID" value="CDY26005.1"/>
    <property type="molecule type" value="Genomic_DNA"/>
</dbReference>
<dbReference type="STRING" id="3708.A0A078GHS5"/>
<accession>A0A078GHS5</accession>
<evidence type="ECO:0000313" key="1">
    <source>
        <dbReference type="EMBL" id="CDY26005.1"/>
    </source>
</evidence>
<dbReference type="SMR" id="A0A078GHS5"/>
<dbReference type="PaxDb" id="3708-A0A078GHS5"/>
<sequence>MEVKVKLENVKLEESPPQLFTAPPRIYASSEENGETLKDGVAFDPALIQILGDMDLLLLLIGGLVDEAMKVVEEMCNKVHDIKPFRIKAAMMEKFHHKSEMLAKCYEDILKIDPTCVTTLKKLIVMSKEVGYGRESLIEMIALHVEASFPGAEIWKEFAEVLILVFENGDEDRMSVCFNGSGEEGSQQTYSVRYNPIPRMFTDTSTSSWTLRAKWWLNRHFSPEILEAEMRNGTGDLEMMRLMSYKAACASRIYGPEFGYVTKVYGRLVKYSKRLELNFLQSHGHNWNRIYNLE</sequence>
<dbReference type="AlphaFoldDB" id="A0A078GHS5"/>
<gene>
    <name evidence="1" type="primary">BnaC06g06190D</name>
    <name evidence="1" type="ORF">GSBRNA2T00033539001</name>
</gene>
<dbReference type="GO" id="GO:0000120">
    <property type="term" value="C:RNA polymerase I transcription regulator complex"/>
    <property type="evidence" value="ECO:0007669"/>
    <property type="project" value="InterPro"/>
</dbReference>
<dbReference type="PANTHER" id="PTHR36720:SF3">
    <property type="entry name" value="BNAA06G01070D PROTEIN"/>
    <property type="match status" value="1"/>
</dbReference>
<dbReference type="PANTHER" id="PTHR36720">
    <property type="entry name" value="TAF RNA POLYMERASE I SUBUNIT A"/>
    <property type="match status" value="1"/>
</dbReference>
<proteinExistence type="predicted"/>
<dbReference type="Proteomes" id="UP000028999">
    <property type="component" value="Unassembled WGS sequence"/>
</dbReference>
<dbReference type="Pfam" id="PF14929">
    <property type="entry name" value="TAF1_subA"/>
    <property type="match status" value="1"/>
</dbReference>
<dbReference type="InterPro" id="IPR039495">
    <property type="entry name" value="TAF1A"/>
</dbReference>
<name>A0A078GHS5_BRANA</name>
<keyword evidence="2" id="KW-1185">Reference proteome</keyword>
<reference evidence="1 2" key="1">
    <citation type="journal article" date="2014" name="Science">
        <title>Plant genetics. Early allopolyploid evolution in the post-Neolithic Brassica napus oilseed genome.</title>
        <authorList>
            <person name="Chalhoub B."/>
            <person name="Denoeud F."/>
            <person name="Liu S."/>
            <person name="Parkin I.A."/>
            <person name="Tang H."/>
            <person name="Wang X."/>
            <person name="Chiquet J."/>
            <person name="Belcram H."/>
            <person name="Tong C."/>
            <person name="Samans B."/>
            <person name="Correa M."/>
            <person name="Da Silva C."/>
            <person name="Just J."/>
            <person name="Falentin C."/>
            <person name="Koh C.S."/>
            <person name="Le Clainche I."/>
            <person name="Bernard M."/>
            <person name="Bento P."/>
            <person name="Noel B."/>
            <person name="Labadie K."/>
            <person name="Alberti A."/>
            <person name="Charles M."/>
            <person name="Arnaud D."/>
            <person name="Guo H."/>
            <person name="Daviaud C."/>
            <person name="Alamery S."/>
            <person name="Jabbari K."/>
            <person name="Zhao M."/>
            <person name="Edger P.P."/>
            <person name="Chelaifa H."/>
            <person name="Tack D."/>
            <person name="Lassalle G."/>
            <person name="Mestiri I."/>
            <person name="Schnel N."/>
            <person name="Le Paslier M.C."/>
            <person name="Fan G."/>
            <person name="Renault V."/>
            <person name="Bayer P.E."/>
            <person name="Golicz A.A."/>
            <person name="Manoli S."/>
            <person name="Lee T.H."/>
            <person name="Thi V.H."/>
            <person name="Chalabi S."/>
            <person name="Hu Q."/>
            <person name="Fan C."/>
            <person name="Tollenaere R."/>
            <person name="Lu Y."/>
            <person name="Battail C."/>
            <person name="Shen J."/>
            <person name="Sidebottom C.H."/>
            <person name="Wang X."/>
            <person name="Canaguier A."/>
            <person name="Chauveau A."/>
            <person name="Berard A."/>
            <person name="Deniot G."/>
            <person name="Guan M."/>
            <person name="Liu Z."/>
            <person name="Sun F."/>
            <person name="Lim Y.P."/>
            <person name="Lyons E."/>
            <person name="Town C.D."/>
            <person name="Bancroft I."/>
            <person name="Wang X."/>
            <person name="Meng J."/>
            <person name="Ma J."/>
            <person name="Pires J.C."/>
            <person name="King G.J."/>
            <person name="Brunel D."/>
            <person name="Delourme R."/>
            <person name="Renard M."/>
            <person name="Aury J.M."/>
            <person name="Adams K.L."/>
            <person name="Batley J."/>
            <person name="Snowdon R.J."/>
            <person name="Tost J."/>
            <person name="Edwards D."/>
            <person name="Zhou Y."/>
            <person name="Hua W."/>
            <person name="Sharpe A.G."/>
            <person name="Paterson A.H."/>
            <person name="Guan C."/>
            <person name="Wincker P."/>
        </authorList>
    </citation>
    <scope>NUCLEOTIDE SEQUENCE [LARGE SCALE GENOMIC DNA]</scope>
    <source>
        <strain evidence="2">cv. Darmor-bzh</strain>
    </source>
</reference>
<evidence type="ECO:0000313" key="2">
    <source>
        <dbReference type="Proteomes" id="UP000028999"/>
    </source>
</evidence>
<dbReference type="GO" id="GO:0006360">
    <property type="term" value="P:transcription by RNA polymerase I"/>
    <property type="evidence" value="ECO:0007669"/>
    <property type="project" value="InterPro"/>
</dbReference>
<organism evidence="1 2">
    <name type="scientific">Brassica napus</name>
    <name type="common">Rape</name>
    <dbReference type="NCBI Taxonomy" id="3708"/>
    <lineage>
        <taxon>Eukaryota</taxon>
        <taxon>Viridiplantae</taxon>
        <taxon>Streptophyta</taxon>
        <taxon>Embryophyta</taxon>
        <taxon>Tracheophyta</taxon>
        <taxon>Spermatophyta</taxon>
        <taxon>Magnoliopsida</taxon>
        <taxon>eudicotyledons</taxon>
        <taxon>Gunneridae</taxon>
        <taxon>Pentapetalae</taxon>
        <taxon>rosids</taxon>
        <taxon>malvids</taxon>
        <taxon>Brassicales</taxon>
        <taxon>Brassicaceae</taxon>
        <taxon>Brassiceae</taxon>
        <taxon>Brassica</taxon>
    </lineage>
</organism>
<protein>
    <submittedName>
        <fullName evidence="1">BnaC06g06190D protein</fullName>
    </submittedName>
</protein>
<dbReference type="Gramene" id="CDY26005">
    <property type="protein sequence ID" value="CDY26005"/>
    <property type="gene ID" value="GSBRNA2T00033539001"/>
</dbReference>